<keyword evidence="2" id="KW-1185">Reference proteome</keyword>
<gene>
    <name evidence="1" type="ORF">FKW44_017160</name>
</gene>
<accession>A0A7T8K1X0</accession>
<organism evidence="1 2">
    <name type="scientific">Caligus rogercresseyi</name>
    <name type="common">Sea louse</name>
    <dbReference type="NCBI Taxonomy" id="217165"/>
    <lineage>
        <taxon>Eukaryota</taxon>
        <taxon>Metazoa</taxon>
        <taxon>Ecdysozoa</taxon>
        <taxon>Arthropoda</taxon>
        <taxon>Crustacea</taxon>
        <taxon>Multicrustacea</taxon>
        <taxon>Hexanauplia</taxon>
        <taxon>Copepoda</taxon>
        <taxon>Siphonostomatoida</taxon>
        <taxon>Caligidae</taxon>
        <taxon>Caligus</taxon>
    </lineage>
</organism>
<evidence type="ECO:0000313" key="2">
    <source>
        <dbReference type="Proteomes" id="UP000595437"/>
    </source>
</evidence>
<dbReference type="Proteomes" id="UP000595437">
    <property type="component" value="Chromosome 11"/>
</dbReference>
<dbReference type="AlphaFoldDB" id="A0A7T8K1X0"/>
<protein>
    <submittedName>
        <fullName evidence="1">Uncharacterized protein</fullName>
    </submittedName>
</protein>
<name>A0A7T8K1X0_CALRO</name>
<evidence type="ECO:0000313" key="1">
    <source>
        <dbReference type="EMBL" id="QQP42476.1"/>
    </source>
</evidence>
<sequence length="51" mass="5930">MAHIPLITTIAYWRFNPIVNETSGSDHFMYGILGFQTHRQLAIAFHDYNYG</sequence>
<proteinExistence type="predicted"/>
<dbReference type="EMBL" id="CP045900">
    <property type="protein sequence ID" value="QQP42476.1"/>
    <property type="molecule type" value="Genomic_DNA"/>
</dbReference>
<reference evidence="2" key="1">
    <citation type="submission" date="2021-01" db="EMBL/GenBank/DDBJ databases">
        <title>Caligus Genome Assembly.</title>
        <authorList>
            <person name="Gallardo-Escarate C."/>
        </authorList>
    </citation>
    <scope>NUCLEOTIDE SEQUENCE [LARGE SCALE GENOMIC DNA]</scope>
</reference>